<dbReference type="SUPFAM" id="SSF56112">
    <property type="entry name" value="Protein kinase-like (PK-like)"/>
    <property type="match status" value="1"/>
</dbReference>
<dbReference type="PROSITE" id="PS00107">
    <property type="entry name" value="PROTEIN_KINASE_ATP"/>
    <property type="match status" value="1"/>
</dbReference>
<keyword evidence="3" id="KW-0808">Transferase</keyword>
<feature type="binding site" evidence="7">
    <location>
        <position position="41"/>
    </location>
    <ligand>
        <name>ATP</name>
        <dbReference type="ChEBI" id="CHEBI:30616"/>
    </ligand>
</feature>
<dbReference type="PANTHER" id="PTHR24351">
    <property type="entry name" value="RIBOSOMAL PROTEIN S6 KINASE"/>
    <property type="match status" value="1"/>
</dbReference>
<feature type="domain" description="AGC-kinase C-terminal" evidence="10">
    <location>
        <begin position="272"/>
        <end position="332"/>
    </location>
</feature>
<dbReference type="PROSITE" id="PS51285">
    <property type="entry name" value="AGC_KINASE_CTER"/>
    <property type="match status" value="1"/>
</dbReference>
<evidence type="ECO:0000256" key="5">
    <source>
        <dbReference type="ARBA" id="ARBA00022777"/>
    </source>
</evidence>
<keyword evidence="6 7" id="KW-0067">ATP-binding</keyword>
<dbReference type="InterPro" id="IPR000961">
    <property type="entry name" value="AGC-kinase_C"/>
</dbReference>
<evidence type="ECO:0000313" key="11">
    <source>
        <dbReference type="EMBL" id="OCT72628.1"/>
    </source>
</evidence>
<dbReference type="PROSITE" id="PS00108">
    <property type="entry name" value="PROTEIN_KINASE_ST"/>
    <property type="match status" value="1"/>
</dbReference>
<dbReference type="GO" id="GO:0004674">
    <property type="term" value="F:protein serine/threonine kinase activity"/>
    <property type="evidence" value="ECO:0007669"/>
    <property type="project" value="UniProtKB-KW"/>
</dbReference>
<dbReference type="InterPro" id="IPR008271">
    <property type="entry name" value="Ser/Thr_kinase_AS"/>
</dbReference>
<keyword evidence="4 7" id="KW-0547">Nucleotide-binding</keyword>
<keyword evidence="5" id="KW-0418">Kinase</keyword>
<evidence type="ECO:0000256" key="8">
    <source>
        <dbReference type="RuleBase" id="RU000304"/>
    </source>
</evidence>
<dbReference type="AlphaFoldDB" id="A0A974CG86"/>
<evidence type="ECO:0000256" key="7">
    <source>
        <dbReference type="PROSITE-ProRule" id="PRU10141"/>
    </source>
</evidence>
<evidence type="ECO:0000313" key="12">
    <source>
        <dbReference type="Proteomes" id="UP000694892"/>
    </source>
</evidence>
<dbReference type="Gene3D" id="1.10.510.10">
    <property type="entry name" value="Transferase(Phosphotransferase) domain 1"/>
    <property type="match status" value="1"/>
</dbReference>
<dbReference type="PROSITE" id="PS50011">
    <property type="entry name" value="PROTEIN_KINASE_DOM"/>
    <property type="match status" value="1"/>
</dbReference>
<evidence type="ECO:0000256" key="3">
    <source>
        <dbReference type="ARBA" id="ARBA00022679"/>
    </source>
</evidence>
<accession>A0A974CG86</accession>
<dbReference type="Gene3D" id="3.30.200.20">
    <property type="entry name" value="Phosphorylase Kinase, domain 1"/>
    <property type="match status" value="1"/>
</dbReference>
<dbReference type="FunFam" id="3.30.200.20:FF:000474">
    <property type="entry name" value="Serine/threonine-protein kinase N2-like"/>
    <property type="match status" value="1"/>
</dbReference>
<feature type="domain" description="Protein kinase" evidence="9">
    <location>
        <begin position="12"/>
        <end position="271"/>
    </location>
</feature>
<dbReference type="OMA" id="WEETKWA"/>
<dbReference type="GO" id="GO:0005524">
    <property type="term" value="F:ATP binding"/>
    <property type="evidence" value="ECO:0007669"/>
    <property type="project" value="UniProtKB-UniRule"/>
</dbReference>
<gene>
    <name evidence="11" type="ORF">XELAEV_18035609mg</name>
</gene>
<name>A0A974CG86_XENLA</name>
<protein>
    <recommendedName>
        <fullName evidence="13">Protein kinase domain-containing protein</fullName>
    </recommendedName>
</protein>
<comment type="similarity">
    <text evidence="8">Belongs to the protein kinase superfamily.</text>
</comment>
<evidence type="ECO:0000256" key="4">
    <source>
        <dbReference type="ARBA" id="ARBA00022741"/>
    </source>
</evidence>
<evidence type="ECO:0000256" key="1">
    <source>
        <dbReference type="ARBA" id="ARBA00022527"/>
    </source>
</evidence>
<evidence type="ECO:0000259" key="10">
    <source>
        <dbReference type="PROSITE" id="PS51285"/>
    </source>
</evidence>
<sequence length="332" mass="37592">LVQGTPPSIDDFQLQSVLGEGSFGKVFRAQHRRTGKLVALKAIEKHDFNSFDTFSSLVLEQRILLQARKESCHFLIGLVASFQTEHHMCFAMDCAEGGDLDSLLGKERLSLETTTFYSACIVLGLKFLHEHNIAHLDLKPENILLDRDGYAKIADYGLSKEGMTFDTVAYGDCGTLYYSAPEILREESYKRSADWWSLGIIIYKMLHGRLPFAAKCIYDIIRLITSSEPTYSEELTVESHSILVNLLKKNPNDRLGAGEYGTEDVMNSTFFKEMDWEALMRKQIQAPHIPEEKMTEFADQSESLKLKVNIIPEPLWEDAKMALNELEYAASS</sequence>
<evidence type="ECO:0008006" key="13">
    <source>
        <dbReference type="Google" id="ProtNLM"/>
    </source>
</evidence>
<dbReference type="EMBL" id="CM004478">
    <property type="protein sequence ID" value="OCT72628.1"/>
    <property type="molecule type" value="Genomic_DNA"/>
</dbReference>
<evidence type="ECO:0000256" key="6">
    <source>
        <dbReference type="ARBA" id="ARBA00022840"/>
    </source>
</evidence>
<dbReference type="SMART" id="SM00220">
    <property type="entry name" value="S_TKc"/>
    <property type="match status" value="1"/>
</dbReference>
<evidence type="ECO:0000259" key="9">
    <source>
        <dbReference type="PROSITE" id="PS50011"/>
    </source>
</evidence>
<evidence type="ECO:0000256" key="2">
    <source>
        <dbReference type="ARBA" id="ARBA00022553"/>
    </source>
</evidence>
<dbReference type="InterPro" id="IPR000719">
    <property type="entry name" value="Prot_kinase_dom"/>
</dbReference>
<proteinExistence type="inferred from homology"/>
<feature type="non-terminal residue" evidence="11">
    <location>
        <position position="1"/>
    </location>
</feature>
<dbReference type="InterPro" id="IPR017441">
    <property type="entry name" value="Protein_kinase_ATP_BS"/>
</dbReference>
<reference evidence="12" key="1">
    <citation type="journal article" date="2016" name="Nature">
        <title>Genome evolution in the allotetraploid frog Xenopus laevis.</title>
        <authorList>
            <person name="Session A.M."/>
            <person name="Uno Y."/>
            <person name="Kwon T."/>
            <person name="Chapman J.A."/>
            <person name="Toyoda A."/>
            <person name="Takahashi S."/>
            <person name="Fukui A."/>
            <person name="Hikosaka A."/>
            <person name="Suzuki A."/>
            <person name="Kondo M."/>
            <person name="van Heeringen S.J."/>
            <person name="Quigley I."/>
            <person name="Heinz S."/>
            <person name="Ogino H."/>
            <person name="Ochi H."/>
            <person name="Hellsten U."/>
            <person name="Lyons J.B."/>
            <person name="Simakov O."/>
            <person name="Putnam N."/>
            <person name="Stites J."/>
            <person name="Kuroki Y."/>
            <person name="Tanaka T."/>
            <person name="Michiue T."/>
            <person name="Watanabe M."/>
            <person name="Bogdanovic O."/>
            <person name="Lister R."/>
            <person name="Georgiou G."/>
            <person name="Paranjpe S.S."/>
            <person name="van Kruijsbergen I."/>
            <person name="Shu S."/>
            <person name="Carlson J."/>
            <person name="Kinoshita T."/>
            <person name="Ohta Y."/>
            <person name="Mawaribuchi S."/>
            <person name="Jenkins J."/>
            <person name="Grimwood J."/>
            <person name="Schmutz J."/>
            <person name="Mitros T."/>
            <person name="Mozaffari S.V."/>
            <person name="Suzuki Y."/>
            <person name="Haramoto Y."/>
            <person name="Yamamoto T.S."/>
            <person name="Takagi C."/>
            <person name="Heald R."/>
            <person name="Miller K."/>
            <person name="Haudenschild C."/>
            <person name="Kitzman J."/>
            <person name="Nakayama T."/>
            <person name="Izutsu Y."/>
            <person name="Robert J."/>
            <person name="Fortriede J."/>
            <person name="Burns K."/>
            <person name="Lotay V."/>
            <person name="Karimi K."/>
            <person name="Yasuoka Y."/>
            <person name="Dichmann D.S."/>
            <person name="Flajnik M.F."/>
            <person name="Houston D.W."/>
            <person name="Shendure J."/>
            <person name="DuPasquier L."/>
            <person name="Vize P.D."/>
            <person name="Zorn A.M."/>
            <person name="Ito M."/>
            <person name="Marcotte E.M."/>
            <person name="Wallingford J.B."/>
            <person name="Ito Y."/>
            <person name="Asashima M."/>
            <person name="Ueno N."/>
            <person name="Matsuda Y."/>
            <person name="Veenstra G.J."/>
            <person name="Fujiyama A."/>
            <person name="Harland R.M."/>
            <person name="Taira M."/>
            <person name="Rokhsar D.S."/>
        </authorList>
    </citation>
    <scope>NUCLEOTIDE SEQUENCE [LARGE SCALE GENOMIC DNA]</scope>
    <source>
        <strain evidence="12">J</strain>
    </source>
</reference>
<keyword evidence="1 8" id="KW-0723">Serine/threonine-protein kinase</keyword>
<dbReference type="InterPro" id="IPR011009">
    <property type="entry name" value="Kinase-like_dom_sf"/>
</dbReference>
<organism evidence="11 12">
    <name type="scientific">Xenopus laevis</name>
    <name type="common">African clawed frog</name>
    <dbReference type="NCBI Taxonomy" id="8355"/>
    <lineage>
        <taxon>Eukaryota</taxon>
        <taxon>Metazoa</taxon>
        <taxon>Chordata</taxon>
        <taxon>Craniata</taxon>
        <taxon>Vertebrata</taxon>
        <taxon>Euteleostomi</taxon>
        <taxon>Amphibia</taxon>
        <taxon>Batrachia</taxon>
        <taxon>Anura</taxon>
        <taxon>Pipoidea</taxon>
        <taxon>Pipidae</taxon>
        <taxon>Xenopodinae</taxon>
        <taxon>Xenopus</taxon>
        <taxon>Xenopus</taxon>
    </lineage>
</organism>
<keyword evidence="2" id="KW-0597">Phosphoprotein</keyword>
<dbReference type="FunFam" id="1.10.510.10:FF:000210">
    <property type="entry name" value="Non-specific serine/threonine protein kinase"/>
    <property type="match status" value="1"/>
</dbReference>
<dbReference type="Pfam" id="PF00069">
    <property type="entry name" value="Pkinase"/>
    <property type="match status" value="1"/>
</dbReference>
<dbReference type="Proteomes" id="UP000694892">
    <property type="component" value="Chromosome 7L"/>
</dbReference>